<keyword evidence="1" id="KW-1133">Transmembrane helix</keyword>
<gene>
    <name evidence="2" type="ORF">A4S15_07720</name>
</gene>
<evidence type="ECO:0000313" key="2">
    <source>
        <dbReference type="EMBL" id="OQW52693.1"/>
    </source>
</evidence>
<dbReference type="EMBL" id="LWDL01000012">
    <property type="protein sequence ID" value="OQW52693.1"/>
    <property type="molecule type" value="Genomic_DNA"/>
</dbReference>
<name>A0A1W9HZ32_9HYPH</name>
<keyword evidence="1" id="KW-0472">Membrane</keyword>
<dbReference type="AlphaFoldDB" id="A0A1W9HZ32"/>
<organism evidence="2 3">
    <name type="scientific">Candidatus Raskinella chloraquaticus</name>
    <dbReference type="NCBI Taxonomy" id="1951219"/>
    <lineage>
        <taxon>Bacteria</taxon>
        <taxon>Pseudomonadati</taxon>
        <taxon>Pseudomonadota</taxon>
        <taxon>Alphaproteobacteria</taxon>
        <taxon>Hyphomicrobiales</taxon>
        <taxon>Phreatobacteraceae</taxon>
        <taxon>Candidatus Raskinella</taxon>
    </lineage>
</organism>
<evidence type="ECO:0008006" key="4">
    <source>
        <dbReference type="Google" id="ProtNLM"/>
    </source>
</evidence>
<feature type="transmembrane region" description="Helical" evidence="1">
    <location>
        <begin position="96"/>
        <end position="119"/>
    </location>
</feature>
<protein>
    <recommendedName>
        <fullName evidence="4">DUF1345 domain-containing protein</fullName>
    </recommendedName>
</protein>
<dbReference type="STRING" id="1827387.A4S15_07720"/>
<dbReference type="Pfam" id="PF07077">
    <property type="entry name" value="DUF1345"/>
    <property type="match status" value="1"/>
</dbReference>
<evidence type="ECO:0000256" key="1">
    <source>
        <dbReference type="SAM" id="Phobius"/>
    </source>
</evidence>
<reference evidence="2 3" key="1">
    <citation type="journal article" date="2017" name="Water Res.">
        <title>Comammox in drinking water systems.</title>
        <authorList>
            <person name="Wang Y."/>
            <person name="Ma L."/>
            <person name="Mao Y."/>
            <person name="Jiang X."/>
            <person name="Xia Y."/>
            <person name="Yu K."/>
            <person name="Li B."/>
            <person name="Zhang T."/>
        </authorList>
    </citation>
    <scope>NUCLEOTIDE SEQUENCE [LARGE SCALE GENOMIC DNA]</scope>
    <source>
        <strain evidence="2">SG_bin8</strain>
    </source>
</reference>
<keyword evidence="1" id="KW-0812">Transmembrane</keyword>
<sequence length="123" mass="13214">MLGEARDAVGATRLIVFAVAAITITISWTITQLLFAIHYAHEHYAAAVRSGSKGALEFPGNELPDYWDFFYFSTSIGATSQTSDVAILSRIIRRLVTIHAIVSLFFNATVLALAINLAAGLAG</sequence>
<accession>A0A1W9HZ32</accession>
<dbReference type="Proteomes" id="UP000192872">
    <property type="component" value="Unassembled WGS sequence"/>
</dbReference>
<feature type="transmembrane region" description="Helical" evidence="1">
    <location>
        <begin position="14"/>
        <end position="40"/>
    </location>
</feature>
<dbReference type="InterPro" id="IPR009781">
    <property type="entry name" value="DUF1345"/>
</dbReference>
<proteinExistence type="predicted"/>
<evidence type="ECO:0000313" key="3">
    <source>
        <dbReference type="Proteomes" id="UP000192872"/>
    </source>
</evidence>
<comment type="caution">
    <text evidence="2">The sequence shown here is derived from an EMBL/GenBank/DDBJ whole genome shotgun (WGS) entry which is preliminary data.</text>
</comment>